<gene>
    <name evidence="1" type="ORF">BI350_08480</name>
</gene>
<name>A0A1D8JFT4_9BACL</name>
<dbReference type="RefSeq" id="WP_075527697.1">
    <property type="nucleotide sequence ID" value="NZ_CP017560.1"/>
</dbReference>
<dbReference type="Proteomes" id="UP000185746">
    <property type="component" value="Chromosome"/>
</dbReference>
<dbReference type="AlphaFoldDB" id="A0A1D8JFT4"/>
<protein>
    <submittedName>
        <fullName evidence="1">Uncharacterized protein</fullName>
    </submittedName>
</protein>
<evidence type="ECO:0000313" key="2">
    <source>
        <dbReference type="Proteomes" id="UP000185746"/>
    </source>
</evidence>
<evidence type="ECO:0000313" key="1">
    <source>
        <dbReference type="EMBL" id="AOV07565.1"/>
    </source>
</evidence>
<organism evidence="1 2">
    <name type="scientific">Sporosarcina ureilytica</name>
    <dbReference type="NCBI Taxonomy" id="298596"/>
    <lineage>
        <taxon>Bacteria</taxon>
        <taxon>Bacillati</taxon>
        <taxon>Bacillota</taxon>
        <taxon>Bacilli</taxon>
        <taxon>Bacillales</taxon>
        <taxon>Caryophanaceae</taxon>
        <taxon>Sporosarcina</taxon>
    </lineage>
</organism>
<reference evidence="1 2" key="1">
    <citation type="submission" date="2016-09" db="EMBL/GenBank/DDBJ databases">
        <title>Complete genome sequence of the Lysinibacillus sphaericus LMG 22257, a specie of Bacillus with ureolytic activity that can effectively biodeposit calcium carbonate.</title>
        <authorList>
            <person name="Yan W."/>
        </authorList>
    </citation>
    <scope>NUCLEOTIDE SEQUENCE [LARGE SCALE GENOMIC DNA]</scope>
    <source>
        <strain evidence="1 2">LMG 22257</strain>
    </source>
</reference>
<sequence>MKKGCLTIIVLLVVVLALFPVLSNVDDLKSTVMKHTSALFSEDRQLKVFEESLIEDGGFFDQVSKKISEQGYEHIMQGMVYSKDDIRIEFLLTNTEVSDEVRKDIVAIFNEIVIKNKMEPSIFEVKVRAE</sequence>
<accession>A0A1D8JFT4</accession>
<dbReference type="KEGG" id="surl:BI350_08480"/>
<proteinExistence type="predicted"/>
<dbReference type="EMBL" id="CP017560">
    <property type="protein sequence ID" value="AOV07565.1"/>
    <property type="molecule type" value="Genomic_DNA"/>
</dbReference>
<keyword evidence="2" id="KW-1185">Reference proteome</keyword>